<keyword evidence="10 13" id="KW-1133">Transmembrane helix</keyword>
<sequence>MRWLWSFLAAIAIVFGSFVLMLVMIFPPKSKTTEPALKMGYFVPKQQQESSDPSRSRQKMPDKPPEPQPETPPAQQAPQPPVTPQIAALDLAVPQISSNVSIAAAAAPSLQGVTAQAATAAAPAAPPASAAAASAASPPSNDAEVIPLNEVLPVYPNNARRRGIEGYVKLAFTITTEGKVENVRVLESSPANIFDREARRAAVRWRFAPRNEGGRLVAREAVKKLEFKLDKGGR</sequence>
<evidence type="ECO:0000256" key="14">
    <source>
        <dbReference type="SAM" id="MobiDB-lite"/>
    </source>
</evidence>
<accession>A0AAF0AK79</accession>
<keyword evidence="9 13" id="KW-0653">Protein transport</keyword>
<keyword evidence="6 13" id="KW-0997">Cell inner membrane</keyword>
<dbReference type="PANTHER" id="PTHR33446">
    <property type="entry name" value="PROTEIN TONB-RELATED"/>
    <property type="match status" value="1"/>
</dbReference>
<keyword evidence="4 13" id="KW-0813">Transport</keyword>
<evidence type="ECO:0000256" key="10">
    <source>
        <dbReference type="ARBA" id="ARBA00022989"/>
    </source>
</evidence>
<organism evidence="16 17">
    <name type="scientific">Denitrificimonas caeni</name>
    <dbReference type="NCBI Taxonomy" id="521720"/>
    <lineage>
        <taxon>Bacteria</taxon>
        <taxon>Pseudomonadati</taxon>
        <taxon>Pseudomonadota</taxon>
        <taxon>Gammaproteobacteria</taxon>
        <taxon>Pseudomonadales</taxon>
        <taxon>Pseudomonadaceae</taxon>
        <taxon>Denitrificimonas</taxon>
    </lineage>
</organism>
<evidence type="ECO:0000313" key="16">
    <source>
        <dbReference type="EMBL" id="WBE24567.1"/>
    </source>
</evidence>
<name>A0AAF0AK79_9GAMM</name>
<dbReference type="KEGG" id="dce:O6P33_09330"/>
<evidence type="ECO:0000256" key="1">
    <source>
        <dbReference type="ARBA" id="ARBA00004383"/>
    </source>
</evidence>
<evidence type="ECO:0000256" key="3">
    <source>
        <dbReference type="ARBA" id="ARBA00022362"/>
    </source>
</evidence>
<dbReference type="GO" id="GO:0030288">
    <property type="term" value="C:outer membrane-bounded periplasmic space"/>
    <property type="evidence" value="ECO:0007669"/>
    <property type="project" value="InterPro"/>
</dbReference>
<keyword evidence="8" id="KW-0677">Repeat</keyword>
<comment type="subunit">
    <text evidence="12">Homodimer. Forms a complex with the accessory proteins ExbB and ExbD.</text>
</comment>
<gene>
    <name evidence="16" type="ORF">O6P33_09330</name>
</gene>
<dbReference type="GO" id="GO:0031992">
    <property type="term" value="F:energy transducer activity"/>
    <property type="evidence" value="ECO:0007669"/>
    <property type="project" value="InterPro"/>
</dbReference>
<keyword evidence="17" id="KW-1185">Reference proteome</keyword>
<keyword evidence="11 13" id="KW-0472">Membrane</keyword>
<keyword evidence="7 13" id="KW-0812">Transmembrane</keyword>
<dbReference type="InterPro" id="IPR006260">
    <property type="entry name" value="TonB/TolA_C"/>
</dbReference>
<keyword evidence="5 13" id="KW-1003">Cell membrane</keyword>
<evidence type="ECO:0000256" key="9">
    <source>
        <dbReference type="ARBA" id="ARBA00022927"/>
    </source>
</evidence>
<dbReference type="GO" id="GO:0015031">
    <property type="term" value="P:protein transport"/>
    <property type="evidence" value="ECO:0007669"/>
    <property type="project" value="UniProtKB-UniRule"/>
</dbReference>
<dbReference type="Gene3D" id="3.30.2420.10">
    <property type="entry name" value="TonB"/>
    <property type="match status" value="1"/>
</dbReference>
<keyword evidence="13" id="KW-0735">Signal-anchor</keyword>
<evidence type="ECO:0000256" key="2">
    <source>
        <dbReference type="ARBA" id="ARBA00006555"/>
    </source>
</evidence>
<dbReference type="GO" id="GO:0098797">
    <property type="term" value="C:plasma membrane protein complex"/>
    <property type="evidence" value="ECO:0007669"/>
    <property type="project" value="TreeGrafter"/>
</dbReference>
<dbReference type="RefSeq" id="WP_269817511.1">
    <property type="nucleotide sequence ID" value="NZ_CP114976.1"/>
</dbReference>
<dbReference type="InterPro" id="IPR037682">
    <property type="entry name" value="TonB_C"/>
</dbReference>
<dbReference type="GO" id="GO:0055085">
    <property type="term" value="P:transmembrane transport"/>
    <property type="evidence" value="ECO:0007669"/>
    <property type="project" value="InterPro"/>
</dbReference>
<dbReference type="SUPFAM" id="SSF74653">
    <property type="entry name" value="TolA/TonB C-terminal domain"/>
    <property type="match status" value="1"/>
</dbReference>
<evidence type="ECO:0000256" key="6">
    <source>
        <dbReference type="ARBA" id="ARBA00022519"/>
    </source>
</evidence>
<feature type="region of interest" description="Disordered" evidence="14">
    <location>
        <begin position="42"/>
        <end position="82"/>
    </location>
</feature>
<evidence type="ECO:0000313" key="17">
    <source>
        <dbReference type="Proteomes" id="UP001212189"/>
    </source>
</evidence>
<dbReference type="PROSITE" id="PS52015">
    <property type="entry name" value="TONB_CTD"/>
    <property type="match status" value="1"/>
</dbReference>
<dbReference type="AlphaFoldDB" id="A0AAF0AK79"/>
<evidence type="ECO:0000256" key="8">
    <source>
        <dbReference type="ARBA" id="ARBA00022737"/>
    </source>
</evidence>
<feature type="transmembrane region" description="Helical" evidence="13">
    <location>
        <begin position="6"/>
        <end position="26"/>
    </location>
</feature>
<comment type="similarity">
    <text evidence="2 13">Belongs to the TonB family.</text>
</comment>
<dbReference type="EMBL" id="CP114976">
    <property type="protein sequence ID" value="WBE24567.1"/>
    <property type="molecule type" value="Genomic_DNA"/>
</dbReference>
<comment type="function">
    <text evidence="13">Interacts with outer membrane receptor proteins that carry out high-affinity binding and energy dependent uptake into the periplasmic space of specific substrates. It could act to transduce energy from the cytoplasmic membrane to specific energy-requiring processes in the outer membrane, resulting in the release into the periplasm of ligands bound by these outer membrane proteins.</text>
</comment>
<evidence type="ECO:0000256" key="7">
    <source>
        <dbReference type="ARBA" id="ARBA00022692"/>
    </source>
</evidence>
<dbReference type="Proteomes" id="UP001212189">
    <property type="component" value="Chromosome"/>
</dbReference>
<evidence type="ECO:0000256" key="4">
    <source>
        <dbReference type="ARBA" id="ARBA00022448"/>
    </source>
</evidence>
<dbReference type="Pfam" id="PF03544">
    <property type="entry name" value="TonB_C"/>
    <property type="match status" value="1"/>
</dbReference>
<protein>
    <recommendedName>
        <fullName evidence="3 13">Protein TonB</fullName>
    </recommendedName>
</protein>
<evidence type="ECO:0000256" key="13">
    <source>
        <dbReference type="RuleBase" id="RU362123"/>
    </source>
</evidence>
<dbReference type="GO" id="GO:0015891">
    <property type="term" value="P:siderophore transport"/>
    <property type="evidence" value="ECO:0007669"/>
    <property type="project" value="InterPro"/>
</dbReference>
<proteinExistence type="inferred from homology"/>
<evidence type="ECO:0000256" key="5">
    <source>
        <dbReference type="ARBA" id="ARBA00022475"/>
    </source>
</evidence>
<feature type="domain" description="TonB C-terminal" evidence="15">
    <location>
        <begin position="140"/>
        <end position="234"/>
    </location>
</feature>
<evidence type="ECO:0000259" key="15">
    <source>
        <dbReference type="PROSITE" id="PS52015"/>
    </source>
</evidence>
<reference evidence="16 17" key="1">
    <citation type="submission" date="2022-12" db="EMBL/GenBank/DDBJ databases">
        <title>Coexistence and Characterization of a Novel Tigecycline Resistance gene tet(X) variant and blaNDM-1 in a Pseudomonas caeni Isolate of Chicken Origin.</title>
        <authorList>
            <person name="Lu X."/>
            <person name="Zhang L."/>
            <person name="Li R."/>
            <person name="Wang Z."/>
        </authorList>
    </citation>
    <scope>NUCLEOTIDE SEQUENCE [LARGE SCALE GENOMIC DNA]</scope>
    <source>
        <strain evidence="16 17">CE14</strain>
    </source>
</reference>
<evidence type="ECO:0000256" key="11">
    <source>
        <dbReference type="ARBA" id="ARBA00023136"/>
    </source>
</evidence>
<comment type="subcellular location">
    <subcellularLocation>
        <location evidence="1 13">Cell inner membrane</location>
        <topology evidence="1 13">Single-pass membrane protein</topology>
        <orientation evidence="1 13">Periplasmic side</orientation>
    </subcellularLocation>
</comment>
<evidence type="ECO:0000256" key="12">
    <source>
        <dbReference type="ARBA" id="ARBA00025849"/>
    </source>
</evidence>
<dbReference type="InterPro" id="IPR003538">
    <property type="entry name" value="TonB"/>
</dbReference>
<feature type="compositionally biased region" description="Basic and acidic residues" evidence="14">
    <location>
        <begin position="52"/>
        <end position="65"/>
    </location>
</feature>
<dbReference type="PANTHER" id="PTHR33446:SF8">
    <property type="entry name" value="PROTEIN TONB"/>
    <property type="match status" value="1"/>
</dbReference>
<dbReference type="PRINTS" id="PR01374">
    <property type="entry name" value="TONBPROTEIN"/>
</dbReference>
<dbReference type="InterPro" id="IPR051045">
    <property type="entry name" value="TonB-dependent_transducer"/>
</dbReference>
<dbReference type="NCBIfam" id="TIGR01352">
    <property type="entry name" value="tonB_Cterm"/>
    <property type="match status" value="1"/>
</dbReference>